<dbReference type="PROSITE" id="PS50184">
    <property type="entry name" value="VWFC_2"/>
    <property type="match status" value="1"/>
</dbReference>
<evidence type="ECO:0000259" key="4">
    <source>
        <dbReference type="PROSITE" id="PS51670"/>
    </source>
</evidence>
<keyword evidence="6" id="KW-1185">Reference proteome</keyword>
<dbReference type="PROSITE" id="PS01208">
    <property type="entry name" value="VWFC_1"/>
    <property type="match status" value="1"/>
</dbReference>
<feature type="region of interest" description="Disordered" evidence="2">
    <location>
        <begin position="210"/>
        <end position="230"/>
    </location>
</feature>
<evidence type="ECO:0000256" key="2">
    <source>
        <dbReference type="SAM" id="MobiDB-lite"/>
    </source>
</evidence>
<feature type="region of interest" description="Disordered" evidence="2">
    <location>
        <begin position="640"/>
        <end position="662"/>
    </location>
</feature>
<evidence type="ECO:0000256" key="1">
    <source>
        <dbReference type="PROSITE-ProRule" id="PRU01005"/>
    </source>
</evidence>
<proteinExistence type="predicted"/>
<dbReference type="EMBL" id="JARBDR010000917">
    <property type="protein sequence ID" value="KAJ8302980.1"/>
    <property type="molecule type" value="Genomic_DNA"/>
</dbReference>
<reference evidence="5 6" key="1">
    <citation type="submission" date="2022-12" db="EMBL/GenBank/DDBJ databases">
        <title>Chromosome-level genome of Tegillarca granosa.</title>
        <authorList>
            <person name="Kim J."/>
        </authorList>
    </citation>
    <scope>NUCLEOTIDE SEQUENCE [LARGE SCALE GENOMIC DNA]</scope>
    <source>
        <strain evidence="5">Teg-2019</strain>
        <tissue evidence="5">Adductor muscle</tissue>
    </source>
</reference>
<accession>A0ABQ9EHG3</accession>
<evidence type="ECO:0000313" key="5">
    <source>
        <dbReference type="EMBL" id="KAJ8302980.1"/>
    </source>
</evidence>
<evidence type="ECO:0008006" key="7">
    <source>
        <dbReference type="Google" id="ProtNLM"/>
    </source>
</evidence>
<evidence type="ECO:0000313" key="6">
    <source>
        <dbReference type="Proteomes" id="UP001217089"/>
    </source>
</evidence>
<feature type="domain" description="ShKT" evidence="4">
    <location>
        <begin position="104"/>
        <end position="137"/>
    </location>
</feature>
<dbReference type="SMART" id="SM00214">
    <property type="entry name" value="VWC"/>
    <property type="match status" value="2"/>
</dbReference>
<comment type="caution">
    <text evidence="5">The sequence shown here is derived from an EMBL/GenBank/DDBJ whole genome shotgun (WGS) entry which is preliminary data.</text>
</comment>
<protein>
    <recommendedName>
        <fullName evidence="7">VWFD domain-containing protein</fullName>
    </recommendedName>
</protein>
<feature type="compositionally biased region" description="Gly residues" evidence="2">
    <location>
        <begin position="219"/>
        <end position="230"/>
    </location>
</feature>
<sequence length="662" mass="72117">MKKGQKLCALTKVNSTMKVSLGRMDVLINVNVSVDKVDFTAVNLLNHRCPQYGSIPPYCKMVKTPGECCSKPECEFTTQQGSFTGTGSISGPGVGIIPTNPPLCIDQINNCARYGKSTCTSFPGWASDNCRKYCNLCNVLPTPAATDKCVYRGHEYSQGQAWKMSCDTQCTKKAGECCASVQCSTGTFLTSTNNLNTIGSGGLIQVQNPGRPQVSPTSPGGGIPQPGTGGTGFQAPTLSKWLFVQGNLYLQDQSWDDECSLTCTCTDAPNGRYSCKAKTIKIIKPGEVLGIICPTYMNLPLTCNMQADPNEPCCQKPVCQDPKTPLIPIFQPGSIGHGVVQPPSTVDLFNSSYTLNVQILYTDTVAPPTASHFTSKPGIGYCLYKGVKHFQGDTWRDGCQYNCFNGTAKPVVHTIPTSKPTTPRPAICIYNGKSYSQGQMWYDGCQYKCTCDDAVNGFFRCSNRCPQYMNVPDGCTMVPDLQDPTCCKVPQCNTNAHPTLPAGHISGQNPDTSNPYTDLRYCEYKDQKYNLGDTWLDGCDYSCECKNIKNGYYECTERIGLRVDGLYCHQLFNRRSPVRIILSFSVSCDFLCPRYGNVPPPCKLVTDFRNPCCKVPDCGFDGTLGEITGTLTPAPQFQITQAPLPGQTNPPRVTPAPVLSKL</sequence>
<comment type="caution">
    <text evidence="1">Lacks conserved residue(s) required for the propagation of feature annotation.</text>
</comment>
<dbReference type="Proteomes" id="UP001217089">
    <property type="component" value="Unassembled WGS sequence"/>
</dbReference>
<organism evidence="5 6">
    <name type="scientific">Tegillarca granosa</name>
    <name type="common">Malaysian cockle</name>
    <name type="synonym">Anadara granosa</name>
    <dbReference type="NCBI Taxonomy" id="220873"/>
    <lineage>
        <taxon>Eukaryota</taxon>
        <taxon>Metazoa</taxon>
        <taxon>Spiralia</taxon>
        <taxon>Lophotrochozoa</taxon>
        <taxon>Mollusca</taxon>
        <taxon>Bivalvia</taxon>
        <taxon>Autobranchia</taxon>
        <taxon>Pteriomorphia</taxon>
        <taxon>Arcoida</taxon>
        <taxon>Arcoidea</taxon>
        <taxon>Arcidae</taxon>
        <taxon>Tegillarca</taxon>
    </lineage>
</organism>
<feature type="compositionally biased region" description="Polar residues" evidence="2">
    <location>
        <begin position="640"/>
        <end position="651"/>
    </location>
</feature>
<dbReference type="InterPro" id="IPR003582">
    <property type="entry name" value="ShKT_dom"/>
</dbReference>
<feature type="domain" description="VWFC" evidence="3">
    <location>
        <begin position="426"/>
        <end position="493"/>
    </location>
</feature>
<name>A0ABQ9EHG3_TEGGR</name>
<dbReference type="PROSITE" id="PS51670">
    <property type="entry name" value="SHKT"/>
    <property type="match status" value="1"/>
</dbReference>
<gene>
    <name evidence="5" type="ORF">KUTeg_019376</name>
</gene>
<dbReference type="InterPro" id="IPR001007">
    <property type="entry name" value="VWF_dom"/>
</dbReference>
<evidence type="ECO:0000259" key="3">
    <source>
        <dbReference type="PROSITE" id="PS50184"/>
    </source>
</evidence>